<keyword evidence="4" id="KW-1185">Reference proteome</keyword>
<dbReference type="Gene3D" id="3.40.50.1820">
    <property type="entry name" value="alpha/beta hydrolase"/>
    <property type="match status" value="1"/>
</dbReference>
<evidence type="ECO:0000256" key="1">
    <source>
        <dbReference type="ARBA" id="ARBA00022801"/>
    </source>
</evidence>
<dbReference type="InterPro" id="IPR029058">
    <property type="entry name" value="AB_hydrolase_fold"/>
</dbReference>
<dbReference type="Pfam" id="PF00326">
    <property type="entry name" value="Peptidase_S9"/>
    <property type="match status" value="1"/>
</dbReference>
<dbReference type="PANTHER" id="PTHR42776">
    <property type="entry name" value="SERINE PEPTIDASE S9 FAMILY MEMBER"/>
    <property type="match status" value="1"/>
</dbReference>
<dbReference type="GO" id="GO:0006508">
    <property type="term" value="P:proteolysis"/>
    <property type="evidence" value="ECO:0007669"/>
    <property type="project" value="InterPro"/>
</dbReference>
<keyword evidence="1" id="KW-0378">Hydrolase</keyword>
<name>A0A7R9QJC6_9ACAR</name>
<organism evidence="3">
    <name type="scientific">Oppiella nova</name>
    <dbReference type="NCBI Taxonomy" id="334625"/>
    <lineage>
        <taxon>Eukaryota</taxon>
        <taxon>Metazoa</taxon>
        <taxon>Ecdysozoa</taxon>
        <taxon>Arthropoda</taxon>
        <taxon>Chelicerata</taxon>
        <taxon>Arachnida</taxon>
        <taxon>Acari</taxon>
        <taxon>Acariformes</taxon>
        <taxon>Sarcoptiformes</taxon>
        <taxon>Oribatida</taxon>
        <taxon>Brachypylina</taxon>
        <taxon>Oppioidea</taxon>
        <taxon>Oppiidae</taxon>
        <taxon>Oppiella</taxon>
    </lineage>
</organism>
<feature type="domain" description="Peptidase S9 prolyl oligopeptidase catalytic" evidence="2">
    <location>
        <begin position="176"/>
        <end position="388"/>
    </location>
</feature>
<dbReference type="InterPro" id="IPR001375">
    <property type="entry name" value="Peptidase_S9_cat"/>
</dbReference>
<gene>
    <name evidence="3" type="ORF">ONB1V03_LOCUS6027</name>
</gene>
<sequence>LMRYTFESKSCETLVDTDGRREIINTESGPKYGNVCALYHSLLRLYLIDLKTRHLIPIDFPLPSVQLMDFRDNLVIAVGSAINVKPNVFVGRLDDNIPEPSIEWSQIGTNSSDSLKDISVESYWIPVTEDPNKLLTAILVSPQAVKSEAAPTIVLPHGGPHVIDYNTYMSYSNKFASMVCSLGFKTLLVNYRGSLGVDEEYVSSLIGHVGDRDVKDVIQCVQYLCDRGLVDSHRLVLYGASHGGFLVTHLSGQYPHWNFKVCVSENPVIDLSTNPDGTDIPDWCYVEAFGTSLSYKSDAVLESMSAKVMSERSPIHWAPNVKVPTLMVLGKRDRRVPSTQGLKYYRLLKARGVKTRCYVYDDGHCLADVSVDGDLFVNVCLWILQHLNE</sequence>
<accession>A0A7R9QJC6</accession>
<dbReference type="AlphaFoldDB" id="A0A7R9QJC6"/>
<feature type="non-terminal residue" evidence="3">
    <location>
        <position position="1"/>
    </location>
</feature>
<dbReference type="GO" id="GO:0004252">
    <property type="term" value="F:serine-type endopeptidase activity"/>
    <property type="evidence" value="ECO:0007669"/>
    <property type="project" value="TreeGrafter"/>
</dbReference>
<dbReference type="SUPFAM" id="SSF53474">
    <property type="entry name" value="alpha/beta-Hydrolases"/>
    <property type="match status" value="1"/>
</dbReference>
<protein>
    <recommendedName>
        <fullName evidence="2">Peptidase S9 prolyl oligopeptidase catalytic domain-containing protein</fullName>
    </recommendedName>
</protein>
<dbReference type="EMBL" id="CAJPVJ010002593">
    <property type="protein sequence ID" value="CAG2166506.1"/>
    <property type="molecule type" value="Genomic_DNA"/>
</dbReference>
<evidence type="ECO:0000313" key="3">
    <source>
        <dbReference type="EMBL" id="CAD7646998.1"/>
    </source>
</evidence>
<evidence type="ECO:0000259" key="2">
    <source>
        <dbReference type="Pfam" id="PF00326"/>
    </source>
</evidence>
<dbReference type="EMBL" id="OC917418">
    <property type="protein sequence ID" value="CAD7646998.1"/>
    <property type="molecule type" value="Genomic_DNA"/>
</dbReference>
<dbReference type="Proteomes" id="UP000728032">
    <property type="component" value="Unassembled WGS sequence"/>
</dbReference>
<evidence type="ECO:0000313" key="4">
    <source>
        <dbReference type="Proteomes" id="UP000728032"/>
    </source>
</evidence>
<dbReference type="PANTHER" id="PTHR42776:SF4">
    <property type="entry name" value="ACYLAMINO-ACID-RELEASING ENZYME"/>
    <property type="match status" value="1"/>
</dbReference>
<proteinExistence type="predicted"/>
<reference evidence="3" key="1">
    <citation type="submission" date="2020-11" db="EMBL/GenBank/DDBJ databases">
        <authorList>
            <person name="Tran Van P."/>
        </authorList>
    </citation>
    <scope>NUCLEOTIDE SEQUENCE</scope>
</reference>
<dbReference type="OrthoDB" id="416344at2759"/>